<dbReference type="PROSITE" id="PS51269">
    <property type="entry name" value="COMM"/>
    <property type="match status" value="1"/>
</dbReference>
<proteinExistence type="predicted"/>
<evidence type="ECO:0000313" key="3">
    <source>
        <dbReference type="Proteomes" id="UP001141327"/>
    </source>
</evidence>
<dbReference type="InterPro" id="IPR017920">
    <property type="entry name" value="COMM"/>
</dbReference>
<name>A0ABQ8URS3_9EUKA</name>
<dbReference type="PANTHER" id="PTHR16231">
    <property type="entry name" value="COMM DOMAIN-CONTAINING PROTEIN 4-8 FAMILY MEMBER"/>
    <property type="match status" value="1"/>
</dbReference>
<dbReference type="Pfam" id="PF21672">
    <property type="entry name" value="COMM_HN"/>
    <property type="match status" value="1"/>
</dbReference>
<dbReference type="Proteomes" id="UP001141327">
    <property type="component" value="Unassembled WGS sequence"/>
</dbReference>
<feature type="domain" description="COMM" evidence="1">
    <location>
        <begin position="130"/>
        <end position="209"/>
    </location>
</feature>
<evidence type="ECO:0000259" key="1">
    <source>
        <dbReference type="PROSITE" id="PS51269"/>
    </source>
</evidence>
<dbReference type="PANTHER" id="PTHR16231:SF4">
    <property type="entry name" value="COMM DOMAIN-CONTAINING PROTEIN 4"/>
    <property type="match status" value="1"/>
</dbReference>
<accession>A0ABQ8URS3</accession>
<organism evidence="2 3">
    <name type="scientific">Paratrimastix pyriformis</name>
    <dbReference type="NCBI Taxonomy" id="342808"/>
    <lineage>
        <taxon>Eukaryota</taxon>
        <taxon>Metamonada</taxon>
        <taxon>Preaxostyla</taxon>
        <taxon>Paratrimastigidae</taxon>
        <taxon>Paratrimastix</taxon>
    </lineage>
</organism>
<keyword evidence="3" id="KW-1185">Reference proteome</keyword>
<gene>
    <name evidence="2" type="ORF">PAPYR_2134</name>
</gene>
<reference evidence="2" key="1">
    <citation type="journal article" date="2022" name="bioRxiv">
        <title>Genomics of Preaxostyla Flagellates Illuminates Evolutionary Transitions and the Path Towards Mitochondrial Loss.</title>
        <authorList>
            <person name="Novak L.V.F."/>
            <person name="Treitli S.C."/>
            <person name="Pyrih J."/>
            <person name="Halakuc P."/>
            <person name="Pipaliya S.V."/>
            <person name="Vacek V."/>
            <person name="Brzon O."/>
            <person name="Soukal P."/>
            <person name="Eme L."/>
            <person name="Dacks J.B."/>
            <person name="Karnkowska A."/>
            <person name="Elias M."/>
            <person name="Hampl V."/>
        </authorList>
    </citation>
    <scope>NUCLEOTIDE SEQUENCE</scope>
    <source>
        <strain evidence="2">RCP-MX</strain>
    </source>
</reference>
<dbReference type="InterPro" id="IPR047155">
    <property type="entry name" value="COMMD4/6/7/8"/>
</dbReference>
<evidence type="ECO:0000313" key="2">
    <source>
        <dbReference type="EMBL" id="KAJ4461543.1"/>
    </source>
</evidence>
<sequence length="221" mass="24181">MKFNFCGRLDCPDWVLSEIAIVSRISSIRIKLICAQVVKHIIDGFVDFAKVEKLTSAQGLSKSDMHAAMAVLRFILANAARYETPESTLIDELQQIGLPREHCDQIHQQYVASKETMIASLKARTLALPHLEDVQWRVDYIACSSVTPPDTPTGAVGEASVQLKLRATQPTPPGASATSRQCLVELTAAQLHTLLTELRTARGAMEQIRPPADPEAPAPSQ</sequence>
<protein>
    <recommendedName>
        <fullName evidence="1">COMM domain-containing protein</fullName>
    </recommendedName>
</protein>
<dbReference type="EMBL" id="JAPMOS010000007">
    <property type="protein sequence ID" value="KAJ4461543.1"/>
    <property type="molecule type" value="Genomic_DNA"/>
</dbReference>
<dbReference type="Pfam" id="PF07258">
    <property type="entry name" value="COMM_domain"/>
    <property type="match status" value="1"/>
</dbReference>
<comment type="caution">
    <text evidence="2">The sequence shown here is derived from an EMBL/GenBank/DDBJ whole genome shotgun (WGS) entry which is preliminary data.</text>
</comment>